<evidence type="ECO:0000313" key="2">
    <source>
        <dbReference type="Proteomes" id="UP000887540"/>
    </source>
</evidence>
<dbReference type="WBParaSite" id="ACRNAN_Path_585.g2198.t1">
    <property type="protein sequence ID" value="ACRNAN_Path_585.g2198.t1"/>
    <property type="gene ID" value="ACRNAN_Path_585.g2198"/>
</dbReference>
<dbReference type="Proteomes" id="UP000887540">
    <property type="component" value="Unplaced"/>
</dbReference>
<feature type="compositionally biased region" description="Polar residues" evidence="1">
    <location>
        <begin position="138"/>
        <end position="169"/>
    </location>
</feature>
<proteinExistence type="predicted"/>
<dbReference type="AlphaFoldDB" id="A0A914C8J4"/>
<feature type="compositionally biased region" description="Low complexity" evidence="1">
    <location>
        <begin position="109"/>
        <end position="137"/>
    </location>
</feature>
<evidence type="ECO:0000313" key="3">
    <source>
        <dbReference type="WBParaSite" id="ACRNAN_Path_585.g2198.t1"/>
    </source>
</evidence>
<organism evidence="2 3">
    <name type="scientific">Acrobeloides nanus</name>
    <dbReference type="NCBI Taxonomy" id="290746"/>
    <lineage>
        <taxon>Eukaryota</taxon>
        <taxon>Metazoa</taxon>
        <taxon>Ecdysozoa</taxon>
        <taxon>Nematoda</taxon>
        <taxon>Chromadorea</taxon>
        <taxon>Rhabditida</taxon>
        <taxon>Tylenchina</taxon>
        <taxon>Cephalobomorpha</taxon>
        <taxon>Cephaloboidea</taxon>
        <taxon>Cephalobidae</taxon>
        <taxon>Acrobeloides</taxon>
    </lineage>
</organism>
<evidence type="ECO:0000256" key="1">
    <source>
        <dbReference type="SAM" id="MobiDB-lite"/>
    </source>
</evidence>
<accession>A0A914C8J4</accession>
<feature type="region of interest" description="Disordered" evidence="1">
    <location>
        <begin position="104"/>
        <end position="169"/>
    </location>
</feature>
<protein>
    <submittedName>
        <fullName evidence="3">Uncharacterized protein</fullName>
    </submittedName>
</protein>
<name>A0A914C8J4_9BILA</name>
<sequence length="193" mass="21475">MGNLLLFYYIEAHTDRMVASAFAIALYVNWIEKYQHKQNNKDIFVVNIPKVPLRKSKMFFQPEPNDIGWNLSSEKPNQVFPKPDTKLPKTRNIGWISGSTKEVHECKQSIPESPESISSGSSSDSTETPPDSESPSSVGTGFSSDSTSKLTDTPTSARTPFSRGSSPVTNSMNSWLRCACFTDFKLVTIVENK</sequence>
<keyword evidence="2" id="KW-1185">Reference proteome</keyword>
<reference evidence="3" key="1">
    <citation type="submission" date="2022-11" db="UniProtKB">
        <authorList>
            <consortium name="WormBaseParasite"/>
        </authorList>
    </citation>
    <scope>IDENTIFICATION</scope>
</reference>